<proteinExistence type="predicted"/>
<protein>
    <submittedName>
        <fullName evidence="2">Uncharacterized protein</fullName>
    </submittedName>
</protein>
<organism evidence="2 3">
    <name type="scientific">Fusarium oxysporum f. sp. radicis-cucumerinum</name>
    <dbReference type="NCBI Taxonomy" id="327505"/>
    <lineage>
        <taxon>Eukaryota</taxon>
        <taxon>Fungi</taxon>
        <taxon>Dikarya</taxon>
        <taxon>Ascomycota</taxon>
        <taxon>Pezizomycotina</taxon>
        <taxon>Sordariomycetes</taxon>
        <taxon>Hypocreomycetidae</taxon>
        <taxon>Hypocreales</taxon>
        <taxon>Nectriaceae</taxon>
        <taxon>Fusarium</taxon>
        <taxon>Fusarium oxysporum species complex</taxon>
    </lineage>
</organism>
<gene>
    <name evidence="2" type="ORF">AU210_004999</name>
</gene>
<feature type="compositionally biased region" description="Basic and acidic residues" evidence="1">
    <location>
        <begin position="28"/>
        <end position="39"/>
    </location>
</feature>
<dbReference type="Proteomes" id="UP000219602">
    <property type="component" value="Chromosome 4"/>
</dbReference>
<accession>A0A2H3HI40</accession>
<reference evidence="2 3" key="1">
    <citation type="journal article" date="2016" name="Environ. Microbiol.">
        <title>Effector profiles distinguish formae speciales of Fusarium oxysporum.</title>
        <authorList>
            <person name="van Dam P."/>
            <person name="Fokkens L."/>
            <person name="Schmidt S.M."/>
            <person name="Linmans J.H."/>
            <person name="Kistler H.C."/>
            <person name="Ma L.J."/>
            <person name="Rep M."/>
        </authorList>
    </citation>
    <scope>NUCLEOTIDE SEQUENCE [LARGE SCALE GENOMIC DNA]</scope>
    <source>
        <strain evidence="2 3">Forc016</strain>
    </source>
</reference>
<evidence type="ECO:0000256" key="1">
    <source>
        <dbReference type="SAM" id="MobiDB-lite"/>
    </source>
</evidence>
<evidence type="ECO:0000313" key="3">
    <source>
        <dbReference type="Proteomes" id="UP000219602"/>
    </source>
</evidence>
<comment type="caution">
    <text evidence="2">The sequence shown here is derived from an EMBL/GenBank/DDBJ whole genome shotgun (WGS) entry which is preliminary data.</text>
</comment>
<dbReference type="EMBL" id="MABQ02000003">
    <property type="protein sequence ID" value="PCD42471.1"/>
    <property type="molecule type" value="Genomic_DNA"/>
</dbReference>
<evidence type="ECO:0000313" key="2">
    <source>
        <dbReference type="EMBL" id="PCD42471.1"/>
    </source>
</evidence>
<reference evidence="2 3" key="2">
    <citation type="journal article" date="2017" name="Sci. Rep.">
        <title>A mobile pathogenicity chromosome in Fusarium oxysporum for infection of multiple cucurbit species.</title>
        <authorList>
            <person name="van Dam P."/>
            <person name="Fokkens L."/>
            <person name="Ayukawa Y."/>
            <person name="van der Gragt M."/>
            <person name="Ter Horst A."/>
            <person name="Brankovics B."/>
            <person name="Houterman P.M."/>
            <person name="Arie T."/>
            <person name="Rep M."/>
        </authorList>
    </citation>
    <scope>NUCLEOTIDE SEQUENCE [LARGE SCALE GENOMIC DNA]</scope>
    <source>
        <strain evidence="2 3">Forc016</strain>
    </source>
</reference>
<feature type="region of interest" description="Disordered" evidence="1">
    <location>
        <begin position="1"/>
        <end position="41"/>
    </location>
</feature>
<sequence>MPHEVEISGREATSMLKRDGLVISTQDNHPKPGKRDRGGGHMFASWINETSRECLSINEILIQQTGSQNK</sequence>
<name>A0A2H3HI40_FUSOX</name>
<dbReference type="AlphaFoldDB" id="A0A2H3HI40"/>